<name>A0AAD4L2L4_9EURO</name>
<comment type="caution">
    <text evidence="5">The sequence shown here is derived from an EMBL/GenBank/DDBJ whole genome shotgun (WGS) entry which is preliminary data.</text>
</comment>
<accession>A0AAD4L2L4</accession>
<evidence type="ECO:0000256" key="3">
    <source>
        <dbReference type="ARBA" id="ARBA00035112"/>
    </source>
</evidence>
<dbReference type="InterPro" id="IPR021765">
    <property type="entry name" value="UstYa-like"/>
</dbReference>
<dbReference type="GO" id="GO:0016491">
    <property type="term" value="F:oxidoreductase activity"/>
    <property type="evidence" value="ECO:0007669"/>
    <property type="project" value="UniProtKB-KW"/>
</dbReference>
<evidence type="ECO:0000256" key="2">
    <source>
        <dbReference type="ARBA" id="ARBA00023002"/>
    </source>
</evidence>
<reference evidence="5" key="1">
    <citation type="submission" date="2021-12" db="EMBL/GenBank/DDBJ databases">
        <title>Convergent genome expansion in fungi linked to evolution of root-endophyte symbiosis.</title>
        <authorList>
            <consortium name="DOE Joint Genome Institute"/>
            <person name="Ke Y.-H."/>
            <person name="Bonito G."/>
            <person name="Liao H.-L."/>
            <person name="Looney B."/>
            <person name="Rojas-Flechas A."/>
            <person name="Nash J."/>
            <person name="Hameed K."/>
            <person name="Schadt C."/>
            <person name="Martin F."/>
            <person name="Crous P.W."/>
            <person name="Miettinen O."/>
            <person name="Magnuson J.K."/>
            <person name="Labbe J."/>
            <person name="Jacobson D."/>
            <person name="Doktycz M.J."/>
            <person name="Veneault-Fourrey C."/>
            <person name="Kuo A."/>
            <person name="Mondo S."/>
            <person name="Calhoun S."/>
            <person name="Riley R."/>
            <person name="Ohm R."/>
            <person name="LaButti K."/>
            <person name="Andreopoulos B."/>
            <person name="Pangilinan J."/>
            <person name="Nolan M."/>
            <person name="Tritt A."/>
            <person name="Clum A."/>
            <person name="Lipzen A."/>
            <person name="Daum C."/>
            <person name="Barry K."/>
            <person name="Grigoriev I.V."/>
            <person name="Vilgalys R."/>
        </authorList>
    </citation>
    <scope>NUCLEOTIDE SEQUENCE</scope>
    <source>
        <strain evidence="5">PMI_201</strain>
    </source>
</reference>
<dbReference type="Pfam" id="PF11807">
    <property type="entry name" value="UstYa"/>
    <property type="match status" value="1"/>
</dbReference>
<evidence type="ECO:0000256" key="4">
    <source>
        <dbReference type="SAM" id="Phobius"/>
    </source>
</evidence>
<evidence type="ECO:0000256" key="1">
    <source>
        <dbReference type="ARBA" id="ARBA00004685"/>
    </source>
</evidence>
<evidence type="ECO:0000313" key="5">
    <source>
        <dbReference type="EMBL" id="KAH8705450.1"/>
    </source>
</evidence>
<evidence type="ECO:0000313" key="6">
    <source>
        <dbReference type="Proteomes" id="UP001201262"/>
    </source>
</evidence>
<dbReference type="GeneID" id="70249931"/>
<sequence>MDYKRLSQDSSDDILNHKKSSKLDVFISYTRRWGNSVLFLIQILLISVYLSLIAFNTGALSTSSTAKQYGRNYNYMSIEHQFDPLWMDSAIMKAGTIIVKEHGGRHNDVEFGAISMFHQLHCLAKIREALQAGHEGRLVPTDWHLDRHWPHCLDYLRQTILCHADGQIEQEQLFNGTDIFIDGTVDTRQCGDSSGLYALFEERGQS</sequence>
<keyword evidence="4" id="KW-1133">Transmembrane helix</keyword>
<gene>
    <name evidence="5" type="ORF">BGW36DRAFT_422006</name>
</gene>
<comment type="similarity">
    <text evidence="3">Belongs to the ustYa family.</text>
</comment>
<dbReference type="RefSeq" id="XP_046078071.1">
    <property type="nucleotide sequence ID" value="XM_046219644.1"/>
</dbReference>
<keyword evidence="6" id="KW-1185">Reference proteome</keyword>
<keyword evidence="2" id="KW-0560">Oxidoreductase</keyword>
<evidence type="ECO:0008006" key="7">
    <source>
        <dbReference type="Google" id="ProtNLM"/>
    </source>
</evidence>
<dbReference type="Proteomes" id="UP001201262">
    <property type="component" value="Unassembled WGS sequence"/>
</dbReference>
<proteinExistence type="inferred from homology"/>
<protein>
    <recommendedName>
        <fullName evidence="7">Oxidase ustYa</fullName>
    </recommendedName>
</protein>
<keyword evidence="4" id="KW-0812">Transmembrane</keyword>
<organism evidence="5 6">
    <name type="scientific">Talaromyces proteolyticus</name>
    <dbReference type="NCBI Taxonomy" id="1131652"/>
    <lineage>
        <taxon>Eukaryota</taxon>
        <taxon>Fungi</taxon>
        <taxon>Dikarya</taxon>
        <taxon>Ascomycota</taxon>
        <taxon>Pezizomycotina</taxon>
        <taxon>Eurotiomycetes</taxon>
        <taxon>Eurotiomycetidae</taxon>
        <taxon>Eurotiales</taxon>
        <taxon>Trichocomaceae</taxon>
        <taxon>Talaromyces</taxon>
        <taxon>Talaromyces sect. Bacilispori</taxon>
    </lineage>
</organism>
<dbReference type="EMBL" id="JAJTJA010000001">
    <property type="protein sequence ID" value="KAH8705450.1"/>
    <property type="molecule type" value="Genomic_DNA"/>
</dbReference>
<dbReference type="AlphaFoldDB" id="A0AAD4L2L4"/>
<dbReference type="PANTHER" id="PTHR33365:SF11">
    <property type="entry name" value="TAT PATHWAY SIGNAL SEQUENCE"/>
    <property type="match status" value="1"/>
</dbReference>
<dbReference type="GO" id="GO:0043386">
    <property type="term" value="P:mycotoxin biosynthetic process"/>
    <property type="evidence" value="ECO:0007669"/>
    <property type="project" value="InterPro"/>
</dbReference>
<dbReference type="PANTHER" id="PTHR33365">
    <property type="entry name" value="YALI0B05434P"/>
    <property type="match status" value="1"/>
</dbReference>
<feature type="transmembrane region" description="Helical" evidence="4">
    <location>
        <begin position="37"/>
        <end position="55"/>
    </location>
</feature>
<comment type="pathway">
    <text evidence="1">Mycotoxin biosynthesis.</text>
</comment>
<keyword evidence="4" id="KW-0472">Membrane</keyword>